<reference evidence="1 2" key="1">
    <citation type="submission" date="2021-06" db="EMBL/GenBank/DDBJ databases">
        <title>Caerostris darwini draft genome.</title>
        <authorList>
            <person name="Kono N."/>
            <person name="Arakawa K."/>
        </authorList>
    </citation>
    <scope>NUCLEOTIDE SEQUENCE [LARGE SCALE GENOMIC DNA]</scope>
</reference>
<protein>
    <submittedName>
        <fullName evidence="1">Uncharacterized protein</fullName>
    </submittedName>
</protein>
<gene>
    <name evidence="1" type="ORF">CDAR_274991</name>
</gene>
<evidence type="ECO:0000313" key="2">
    <source>
        <dbReference type="Proteomes" id="UP001054837"/>
    </source>
</evidence>
<sequence length="72" mass="8213">MANHVTEIPTKEQMKMQSVCRLNVPQSDTADLHQESCPLAKHYPLHYLSVMVSAQTVENVIHWMPIEIVEQG</sequence>
<dbReference type="Proteomes" id="UP001054837">
    <property type="component" value="Unassembled WGS sequence"/>
</dbReference>
<comment type="caution">
    <text evidence="1">The sequence shown here is derived from an EMBL/GenBank/DDBJ whole genome shotgun (WGS) entry which is preliminary data.</text>
</comment>
<dbReference type="EMBL" id="BPLQ01011176">
    <property type="protein sequence ID" value="GIY56265.1"/>
    <property type="molecule type" value="Genomic_DNA"/>
</dbReference>
<dbReference type="AlphaFoldDB" id="A0AAV4UFD5"/>
<accession>A0AAV4UFD5</accession>
<evidence type="ECO:0000313" key="1">
    <source>
        <dbReference type="EMBL" id="GIY56265.1"/>
    </source>
</evidence>
<keyword evidence="2" id="KW-1185">Reference proteome</keyword>
<name>A0AAV4UFD5_9ARAC</name>
<organism evidence="1 2">
    <name type="scientific">Caerostris darwini</name>
    <dbReference type="NCBI Taxonomy" id="1538125"/>
    <lineage>
        <taxon>Eukaryota</taxon>
        <taxon>Metazoa</taxon>
        <taxon>Ecdysozoa</taxon>
        <taxon>Arthropoda</taxon>
        <taxon>Chelicerata</taxon>
        <taxon>Arachnida</taxon>
        <taxon>Araneae</taxon>
        <taxon>Araneomorphae</taxon>
        <taxon>Entelegynae</taxon>
        <taxon>Araneoidea</taxon>
        <taxon>Araneidae</taxon>
        <taxon>Caerostris</taxon>
    </lineage>
</organism>
<proteinExistence type="predicted"/>